<gene>
    <name evidence="4" type="ORF">BJ991_000860</name>
</gene>
<dbReference type="Pfam" id="PF13349">
    <property type="entry name" value="DUF4097"/>
    <property type="match status" value="1"/>
</dbReference>
<evidence type="ECO:0000259" key="3">
    <source>
        <dbReference type="Pfam" id="PF13349"/>
    </source>
</evidence>
<feature type="compositionally biased region" description="Pro residues" evidence="1">
    <location>
        <begin position="1"/>
        <end position="33"/>
    </location>
</feature>
<feature type="domain" description="DUF4097" evidence="3">
    <location>
        <begin position="83"/>
        <end position="251"/>
    </location>
</feature>
<protein>
    <recommendedName>
        <fullName evidence="3">DUF4097 domain-containing protein</fullName>
    </recommendedName>
</protein>
<evidence type="ECO:0000313" key="4">
    <source>
        <dbReference type="EMBL" id="NYE18832.1"/>
    </source>
</evidence>
<organism evidence="4 5">
    <name type="scientific">Microbacterium immunditiarum</name>
    <dbReference type="NCBI Taxonomy" id="337480"/>
    <lineage>
        <taxon>Bacteria</taxon>
        <taxon>Bacillati</taxon>
        <taxon>Actinomycetota</taxon>
        <taxon>Actinomycetes</taxon>
        <taxon>Micrococcales</taxon>
        <taxon>Microbacteriaceae</taxon>
        <taxon>Microbacterium</taxon>
    </lineage>
</organism>
<proteinExistence type="predicted"/>
<dbReference type="Gene3D" id="2.160.20.120">
    <property type="match status" value="1"/>
</dbReference>
<evidence type="ECO:0000313" key="5">
    <source>
        <dbReference type="Proteomes" id="UP000576969"/>
    </source>
</evidence>
<comment type="caution">
    <text evidence="4">The sequence shown here is derived from an EMBL/GenBank/DDBJ whole genome shotgun (WGS) entry which is preliminary data.</text>
</comment>
<dbReference type="Proteomes" id="UP000576969">
    <property type="component" value="Unassembled WGS sequence"/>
</dbReference>
<dbReference type="AlphaFoldDB" id="A0A7Y9KGT8"/>
<keyword evidence="2" id="KW-1133">Transmembrane helix</keyword>
<dbReference type="EMBL" id="JACCBV010000001">
    <property type="protein sequence ID" value="NYE18832.1"/>
    <property type="molecule type" value="Genomic_DNA"/>
</dbReference>
<reference evidence="4 5" key="1">
    <citation type="submission" date="2020-07" db="EMBL/GenBank/DDBJ databases">
        <title>Sequencing the genomes of 1000 actinobacteria strains.</title>
        <authorList>
            <person name="Klenk H.-P."/>
        </authorList>
    </citation>
    <scope>NUCLEOTIDE SEQUENCE [LARGE SCALE GENOMIC DNA]</scope>
    <source>
        <strain evidence="4 5">DSM 24662</strain>
    </source>
</reference>
<feature type="region of interest" description="Disordered" evidence="1">
    <location>
        <begin position="1"/>
        <end position="35"/>
    </location>
</feature>
<keyword evidence="2" id="KW-0472">Membrane</keyword>
<evidence type="ECO:0000256" key="2">
    <source>
        <dbReference type="SAM" id="Phobius"/>
    </source>
</evidence>
<keyword evidence="5" id="KW-1185">Reference proteome</keyword>
<accession>A0A7Y9KGT8</accession>
<feature type="transmembrane region" description="Helical" evidence="2">
    <location>
        <begin position="40"/>
        <end position="66"/>
    </location>
</feature>
<evidence type="ECO:0000256" key="1">
    <source>
        <dbReference type="SAM" id="MobiDB-lite"/>
    </source>
</evidence>
<keyword evidence="2" id="KW-0812">Transmembrane</keyword>
<dbReference type="RefSeq" id="WP_179487774.1">
    <property type="nucleotide sequence ID" value="NZ_JACCBV010000001.1"/>
</dbReference>
<dbReference type="InterPro" id="IPR025164">
    <property type="entry name" value="Toastrack_DUF4097"/>
</dbReference>
<name>A0A7Y9KGT8_9MICO</name>
<sequence length="296" mass="30014">MSTTLNPPPPATPSGPPPVPGGPTPPGGSPQRPPSSAARVVAILAIVFGSLVIVGAIVSAIVGTIVSASVHTTSRTVDVAGVERLDIDASAGSLRVEFGSVREAELEVTSSWGADRWVLDREGGDLVVSSPRMWGPWWVFGGWFGGPGDAVLRLPQSLEGVDAEIAFSAGTLDVDGEFADLDLTMNAGRADIAGSAESLTADMNAGRADLELADVATAELTVNAGSLDAGLTGSQPDEITVDLSAGSLNLSVPDGDYVVTSDVSAGGFDNRIGSDPSASSTIHVEVSAGQVTLRSR</sequence>